<protein>
    <submittedName>
        <fullName evidence="5">Tetratricopeptide repeat protein</fullName>
    </submittedName>
</protein>
<dbReference type="PROSITE" id="PS50005">
    <property type="entry name" value="TPR"/>
    <property type="match status" value="2"/>
</dbReference>
<keyword evidence="2 3" id="KW-0802">TPR repeat</keyword>
<dbReference type="AlphaFoldDB" id="A0A849KJ56"/>
<evidence type="ECO:0000313" key="5">
    <source>
        <dbReference type="EMBL" id="NNU44865.1"/>
    </source>
</evidence>
<dbReference type="Pfam" id="PF13432">
    <property type="entry name" value="TPR_16"/>
    <property type="match status" value="2"/>
</dbReference>
<dbReference type="InterPro" id="IPR051685">
    <property type="entry name" value="Ycf3/AcsC/BcsC/TPR_MFPF"/>
</dbReference>
<accession>A0A849KJ56</accession>
<dbReference type="PANTHER" id="PTHR44943:SF8">
    <property type="entry name" value="TPR REPEAT-CONTAINING PROTEIN MJ0263"/>
    <property type="match status" value="1"/>
</dbReference>
<gene>
    <name evidence="5" type="ORF">HK415_19415</name>
</gene>
<dbReference type="SUPFAM" id="SSF48452">
    <property type="entry name" value="TPR-like"/>
    <property type="match status" value="1"/>
</dbReference>
<keyword evidence="6" id="KW-1185">Reference proteome</keyword>
<evidence type="ECO:0000256" key="4">
    <source>
        <dbReference type="SAM" id="MobiDB-lite"/>
    </source>
</evidence>
<feature type="repeat" description="TPR" evidence="3">
    <location>
        <begin position="38"/>
        <end position="71"/>
    </location>
</feature>
<evidence type="ECO:0000256" key="1">
    <source>
        <dbReference type="ARBA" id="ARBA00022737"/>
    </source>
</evidence>
<dbReference type="Gene3D" id="1.25.40.10">
    <property type="entry name" value="Tetratricopeptide repeat domain"/>
    <property type="match status" value="2"/>
</dbReference>
<evidence type="ECO:0000256" key="3">
    <source>
        <dbReference type="PROSITE-ProRule" id="PRU00339"/>
    </source>
</evidence>
<dbReference type="SMART" id="SM00028">
    <property type="entry name" value="TPR"/>
    <property type="match status" value="4"/>
</dbReference>
<dbReference type="EMBL" id="JABFCS010000001">
    <property type="protein sequence ID" value="NNU44865.1"/>
    <property type="molecule type" value="Genomic_DNA"/>
</dbReference>
<comment type="caution">
    <text evidence="5">The sequence shown here is derived from an EMBL/GenBank/DDBJ whole genome shotgun (WGS) entry which is preliminary data.</text>
</comment>
<feature type="region of interest" description="Disordered" evidence="4">
    <location>
        <begin position="221"/>
        <end position="246"/>
    </location>
</feature>
<keyword evidence="1" id="KW-0677">Repeat</keyword>
<evidence type="ECO:0000256" key="2">
    <source>
        <dbReference type="ARBA" id="ARBA00022803"/>
    </source>
</evidence>
<evidence type="ECO:0000313" key="6">
    <source>
        <dbReference type="Proteomes" id="UP000552954"/>
    </source>
</evidence>
<proteinExistence type="predicted"/>
<dbReference type="Proteomes" id="UP000552954">
    <property type="component" value="Unassembled WGS sequence"/>
</dbReference>
<feature type="compositionally biased region" description="Basic residues" evidence="4">
    <location>
        <begin position="222"/>
        <end position="233"/>
    </location>
</feature>
<organism evidence="5 6">
    <name type="scientific">Ramlibacter montanisoli</name>
    <dbReference type="NCBI Taxonomy" id="2732512"/>
    <lineage>
        <taxon>Bacteria</taxon>
        <taxon>Pseudomonadati</taxon>
        <taxon>Pseudomonadota</taxon>
        <taxon>Betaproteobacteria</taxon>
        <taxon>Burkholderiales</taxon>
        <taxon>Comamonadaceae</taxon>
        <taxon>Ramlibacter</taxon>
    </lineage>
</organism>
<dbReference type="InterPro" id="IPR011990">
    <property type="entry name" value="TPR-like_helical_dom_sf"/>
</dbReference>
<reference evidence="5 6" key="2">
    <citation type="submission" date="2020-06" db="EMBL/GenBank/DDBJ databases">
        <title>Ramlibacter rhizophilus sp. nov., isolated from rhizosphere soil of national flower Mugunghwa from South Korea.</title>
        <authorList>
            <person name="Zheng-Fei Y."/>
            <person name="Huan T."/>
        </authorList>
    </citation>
    <scope>NUCLEOTIDE SEQUENCE [LARGE SCALE GENOMIC DNA]</scope>
    <source>
        <strain evidence="5 6">B156</strain>
    </source>
</reference>
<dbReference type="PANTHER" id="PTHR44943">
    <property type="entry name" value="CELLULOSE SYNTHASE OPERON PROTEIN C"/>
    <property type="match status" value="1"/>
</dbReference>
<sequence>MRLNLGYALLELGQFPAAAQRLEQALALRRPGDGCAPHEAHYLLGRARVGMGRLEHAFASFDAATRAQPEFTEALEEGARLLHQLKRHEDAVEWARRLVRLQPNAFHRILLATELSQCARHEEALEVIGQVCAEEPANVEAASLRFGELMKLQRLADALQEMDRVLALTGPTADLLVNRSLPLERLGRHDEALDATAQALALQPNRRDALVNRTTILLAQGARRRPGPRRRKGWPPIPRTPTCTGP</sequence>
<name>A0A849KJ56_9BURK</name>
<dbReference type="InterPro" id="IPR019734">
    <property type="entry name" value="TPR_rpt"/>
</dbReference>
<feature type="repeat" description="TPR" evidence="3">
    <location>
        <begin position="173"/>
        <end position="206"/>
    </location>
</feature>
<reference evidence="5 6" key="1">
    <citation type="submission" date="2020-05" db="EMBL/GenBank/DDBJ databases">
        <authorList>
            <person name="Khan S.A."/>
            <person name="Jeon C.O."/>
            <person name="Chun B.H."/>
        </authorList>
    </citation>
    <scope>NUCLEOTIDE SEQUENCE [LARGE SCALE GENOMIC DNA]</scope>
    <source>
        <strain evidence="5 6">B156</strain>
    </source>
</reference>